<proteinExistence type="predicted"/>
<keyword evidence="2" id="KW-1185">Reference proteome</keyword>
<dbReference type="EMBL" id="UYRV01001111">
    <property type="protein sequence ID" value="VDK46239.1"/>
    <property type="molecule type" value="Genomic_DNA"/>
</dbReference>
<dbReference type="AlphaFoldDB" id="A0A3P6QCI4"/>
<reference evidence="1 2" key="1">
    <citation type="submission" date="2018-11" db="EMBL/GenBank/DDBJ databases">
        <authorList>
            <consortium name="Pathogen Informatics"/>
        </authorList>
    </citation>
    <scope>NUCLEOTIDE SEQUENCE [LARGE SCALE GENOMIC DNA]</scope>
</reference>
<dbReference type="Proteomes" id="UP000271889">
    <property type="component" value="Unassembled WGS sequence"/>
</dbReference>
<name>A0A3P6QCI4_CYLGO</name>
<organism evidence="1 2">
    <name type="scientific">Cylicostephanus goldi</name>
    <name type="common">Nematode worm</name>
    <dbReference type="NCBI Taxonomy" id="71465"/>
    <lineage>
        <taxon>Eukaryota</taxon>
        <taxon>Metazoa</taxon>
        <taxon>Ecdysozoa</taxon>
        <taxon>Nematoda</taxon>
        <taxon>Chromadorea</taxon>
        <taxon>Rhabditida</taxon>
        <taxon>Rhabditina</taxon>
        <taxon>Rhabditomorpha</taxon>
        <taxon>Strongyloidea</taxon>
        <taxon>Strongylidae</taxon>
        <taxon>Cylicostephanus</taxon>
    </lineage>
</organism>
<accession>A0A3P6QCI4</accession>
<sequence length="271" mass="30590">MWAAVYFTRTKTSDVVPMTDVIGEPLVGRLTKAKWYGKTYMAKIMCIGDRETCENKLPLITEEGEVQNPAFSRCTGTTLENNSLVASTERQMLERLTSSVGEINAKLDRIESEMGTRALQLEAVQQRQRLLGVGVETRTNSQEILKRTPRRIDSEGELAYDYASRPFLEGLRKLAGGNVNKFALDLEKEVYASNTTELTLPVEKRVTTATRVSFIKECIYKYYMVPVETRQSVWKAAKAALDSRVRRLRCSAGTTPSRSAAVFEFEEEMDD</sequence>
<protein>
    <recommendedName>
        <fullName evidence="3">BEN domain-containing protein</fullName>
    </recommendedName>
</protein>
<evidence type="ECO:0000313" key="1">
    <source>
        <dbReference type="EMBL" id="VDK46239.1"/>
    </source>
</evidence>
<dbReference type="OrthoDB" id="5862059at2759"/>
<evidence type="ECO:0000313" key="2">
    <source>
        <dbReference type="Proteomes" id="UP000271889"/>
    </source>
</evidence>
<evidence type="ECO:0008006" key="3">
    <source>
        <dbReference type="Google" id="ProtNLM"/>
    </source>
</evidence>
<gene>
    <name evidence="1" type="ORF">CGOC_LOCUS723</name>
</gene>